<dbReference type="PROSITE" id="PS51292">
    <property type="entry name" value="ZF_RING_CH"/>
    <property type="match status" value="1"/>
</dbReference>
<dbReference type="Pfam" id="PF12428">
    <property type="entry name" value="DUF3675"/>
    <property type="match status" value="1"/>
</dbReference>
<organism evidence="5 6">
    <name type="scientific">Rhodamnia argentea</name>
    <dbReference type="NCBI Taxonomy" id="178133"/>
    <lineage>
        <taxon>Eukaryota</taxon>
        <taxon>Viridiplantae</taxon>
        <taxon>Streptophyta</taxon>
        <taxon>Embryophyta</taxon>
        <taxon>Tracheophyta</taxon>
        <taxon>Spermatophyta</taxon>
        <taxon>Magnoliopsida</taxon>
        <taxon>eudicotyledons</taxon>
        <taxon>Gunneridae</taxon>
        <taxon>Pentapetalae</taxon>
        <taxon>rosids</taxon>
        <taxon>malvids</taxon>
        <taxon>Myrtales</taxon>
        <taxon>Myrtaceae</taxon>
        <taxon>Myrtoideae</taxon>
        <taxon>Myrteae</taxon>
        <taxon>Australasian group</taxon>
        <taxon>Rhodamnia</taxon>
    </lineage>
</organism>
<dbReference type="InterPro" id="IPR022143">
    <property type="entry name" value="DUF3675"/>
</dbReference>
<dbReference type="Pfam" id="PF12906">
    <property type="entry name" value="RINGv"/>
    <property type="match status" value="1"/>
</dbReference>
<name>A0ABM3HE50_9MYRT</name>
<keyword evidence="5" id="KW-1185">Reference proteome</keyword>
<dbReference type="Gene3D" id="3.30.40.10">
    <property type="entry name" value="Zinc/RING finger domain, C3HC4 (zinc finger)"/>
    <property type="match status" value="1"/>
</dbReference>
<evidence type="ECO:0000256" key="3">
    <source>
        <dbReference type="ARBA" id="ARBA00022833"/>
    </source>
</evidence>
<proteinExistence type="predicted"/>
<dbReference type="PANTHER" id="PTHR23012">
    <property type="entry name" value="RING/FYVE/PHD ZINC FINGER DOMAIN-CONTAINING"/>
    <property type="match status" value="1"/>
</dbReference>
<dbReference type="RefSeq" id="XP_048134872.1">
    <property type="nucleotide sequence ID" value="XM_048278915.1"/>
</dbReference>
<evidence type="ECO:0000256" key="2">
    <source>
        <dbReference type="ARBA" id="ARBA00022771"/>
    </source>
</evidence>
<gene>
    <name evidence="6 7 8" type="primary">LOC115740040</name>
</gene>
<sequence length="306" mass="34277">MGDHFVLLVDRLLTESTLGAAIESRNRYLEAMEPASDLKPAENTSHRVDLGNVSSMGQLVECRICQDEDDDRNMETPCSCCGSLKYAHRRCVQRWCNEKGNTLCEICHQQFKPGYIAPPPLFQFGRVPMNFRGNWEVYRGDLNGPRFITMVSPDRSFSDPAYSEHSHSVSRSLMCCRSVACIILNLPHFDAVHGSSDLKARSSGLAEWHWRILIVIINVAFFTDRGDCPANLHHNKGANCRPAPPASTGVAKFVVCFIRRRDREFYPAASASRHACQLNFVPPPTTSRVGISMVQKGAKQFLLCSK</sequence>
<dbReference type="RefSeq" id="XP_048134871.1">
    <property type="nucleotide sequence ID" value="XM_048278914.1"/>
</dbReference>
<evidence type="ECO:0000313" key="8">
    <source>
        <dbReference type="RefSeq" id="XP_048134873.1"/>
    </source>
</evidence>
<dbReference type="SMART" id="SM00744">
    <property type="entry name" value="RINGv"/>
    <property type="match status" value="1"/>
</dbReference>
<feature type="domain" description="RING-CH-type" evidence="4">
    <location>
        <begin position="54"/>
        <end position="114"/>
    </location>
</feature>
<dbReference type="GeneID" id="115740040"/>
<dbReference type="RefSeq" id="XP_048134873.1">
    <property type="nucleotide sequence ID" value="XM_048278916.1"/>
</dbReference>
<keyword evidence="1" id="KW-0479">Metal-binding</keyword>
<evidence type="ECO:0000313" key="7">
    <source>
        <dbReference type="RefSeq" id="XP_048134872.1"/>
    </source>
</evidence>
<dbReference type="InterPro" id="IPR011016">
    <property type="entry name" value="Znf_RING-CH"/>
</dbReference>
<evidence type="ECO:0000313" key="6">
    <source>
        <dbReference type="RefSeq" id="XP_048134871.1"/>
    </source>
</evidence>
<protein>
    <submittedName>
        <fullName evidence="6 7">Uncharacterized protein LOC115740040 isoform X1</fullName>
    </submittedName>
</protein>
<dbReference type="CDD" id="cd16495">
    <property type="entry name" value="RING_CH-C4HC3_MARCH"/>
    <property type="match status" value="1"/>
</dbReference>
<reference evidence="6 7" key="1">
    <citation type="submission" date="2025-05" db="UniProtKB">
        <authorList>
            <consortium name="RefSeq"/>
        </authorList>
    </citation>
    <scope>IDENTIFICATION</scope>
    <source>
        <tissue evidence="6 7">Leaf</tissue>
    </source>
</reference>
<evidence type="ECO:0000259" key="4">
    <source>
        <dbReference type="PROSITE" id="PS51292"/>
    </source>
</evidence>
<keyword evidence="3" id="KW-0862">Zinc</keyword>
<dbReference type="InterPro" id="IPR013083">
    <property type="entry name" value="Znf_RING/FYVE/PHD"/>
</dbReference>
<evidence type="ECO:0000256" key="1">
    <source>
        <dbReference type="ARBA" id="ARBA00022723"/>
    </source>
</evidence>
<dbReference type="SUPFAM" id="SSF57850">
    <property type="entry name" value="RING/U-box"/>
    <property type="match status" value="1"/>
</dbReference>
<dbReference type="InterPro" id="IPR033275">
    <property type="entry name" value="MARCH-like"/>
</dbReference>
<dbReference type="PANTHER" id="PTHR23012:SF93">
    <property type="entry name" value="RING_FYVE_PHD ZINC FINGER SUPERFAMILY PROTEIN"/>
    <property type="match status" value="1"/>
</dbReference>
<keyword evidence="2" id="KW-0863">Zinc-finger</keyword>
<accession>A0ABM3HE50</accession>
<evidence type="ECO:0000313" key="5">
    <source>
        <dbReference type="Proteomes" id="UP000827889"/>
    </source>
</evidence>
<dbReference type="Proteomes" id="UP000827889">
    <property type="component" value="Chromosome 5"/>
</dbReference>